<dbReference type="PANTHER" id="PTHR43280:SF2">
    <property type="entry name" value="HTH-TYPE TRANSCRIPTIONAL REGULATOR EXSA"/>
    <property type="match status" value="1"/>
</dbReference>
<evidence type="ECO:0000256" key="1">
    <source>
        <dbReference type="ARBA" id="ARBA00023015"/>
    </source>
</evidence>
<dbReference type="PROSITE" id="PS00041">
    <property type="entry name" value="HTH_ARAC_FAMILY_1"/>
    <property type="match status" value="1"/>
</dbReference>
<gene>
    <name evidence="5" type="ORF">H9942_00280</name>
</gene>
<evidence type="ECO:0000256" key="3">
    <source>
        <dbReference type="ARBA" id="ARBA00023163"/>
    </source>
</evidence>
<accession>A0A9D2LVW6</accession>
<dbReference type="GO" id="GO:0043565">
    <property type="term" value="F:sequence-specific DNA binding"/>
    <property type="evidence" value="ECO:0007669"/>
    <property type="project" value="InterPro"/>
</dbReference>
<dbReference type="SUPFAM" id="SSF51215">
    <property type="entry name" value="Regulatory protein AraC"/>
    <property type="match status" value="1"/>
</dbReference>
<reference evidence="5" key="1">
    <citation type="journal article" date="2021" name="PeerJ">
        <title>Extensive microbial diversity within the chicken gut microbiome revealed by metagenomics and culture.</title>
        <authorList>
            <person name="Gilroy R."/>
            <person name="Ravi A."/>
            <person name="Getino M."/>
            <person name="Pursley I."/>
            <person name="Horton D.L."/>
            <person name="Alikhan N.F."/>
            <person name="Baker D."/>
            <person name="Gharbi K."/>
            <person name="Hall N."/>
            <person name="Watson M."/>
            <person name="Adriaenssens E.M."/>
            <person name="Foster-Nyarko E."/>
            <person name="Jarju S."/>
            <person name="Secka A."/>
            <person name="Antonio M."/>
            <person name="Oren A."/>
            <person name="Chaudhuri R.R."/>
            <person name="La Ragione R."/>
            <person name="Hildebrand F."/>
            <person name="Pallen M.J."/>
        </authorList>
    </citation>
    <scope>NUCLEOTIDE SEQUENCE</scope>
    <source>
        <strain evidence="5">ChiBcolR8-3208</strain>
    </source>
</reference>
<name>A0A9D2LVW6_9FIRM</name>
<dbReference type="AlphaFoldDB" id="A0A9D2LVW6"/>
<feature type="domain" description="HTH araC/xylS-type" evidence="4">
    <location>
        <begin position="160"/>
        <end position="258"/>
    </location>
</feature>
<evidence type="ECO:0000313" key="6">
    <source>
        <dbReference type="Proteomes" id="UP000824214"/>
    </source>
</evidence>
<dbReference type="Gene3D" id="2.60.120.10">
    <property type="entry name" value="Jelly Rolls"/>
    <property type="match status" value="1"/>
</dbReference>
<dbReference type="SMART" id="SM00342">
    <property type="entry name" value="HTH_ARAC"/>
    <property type="match status" value="1"/>
</dbReference>
<keyword evidence="2" id="KW-0238">DNA-binding</keyword>
<organism evidence="5 6">
    <name type="scientific">Candidatus Acutalibacter ornithocaccae</name>
    <dbReference type="NCBI Taxonomy" id="2838416"/>
    <lineage>
        <taxon>Bacteria</taxon>
        <taxon>Bacillati</taxon>
        <taxon>Bacillota</taxon>
        <taxon>Clostridia</taxon>
        <taxon>Eubacteriales</taxon>
        <taxon>Acutalibacteraceae</taxon>
        <taxon>Acutalibacter</taxon>
    </lineage>
</organism>
<keyword evidence="3" id="KW-0804">Transcription</keyword>
<dbReference type="SUPFAM" id="SSF46689">
    <property type="entry name" value="Homeodomain-like"/>
    <property type="match status" value="2"/>
</dbReference>
<dbReference type="Pfam" id="PF02311">
    <property type="entry name" value="AraC_binding"/>
    <property type="match status" value="1"/>
</dbReference>
<dbReference type="PROSITE" id="PS01124">
    <property type="entry name" value="HTH_ARAC_FAMILY_2"/>
    <property type="match status" value="1"/>
</dbReference>
<proteinExistence type="predicted"/>
<dbReference type="Gene3D" id="1.10.10.60">
    <property type="entry name" value="Homeodomain-like"/>
    <property type="match status" value="2"/>
</dbReference>
<evidence type="ECO:0000259" key="4">
    <source>
        <dbReference type="PROSITE" id="PS01124"/>
    </source>
</evidence>
<protein>
    <submittedName>
        <fullName evidence="5">AraC family transcriptional regulator</fullName>
    </submittedName>
</protein>
<dbReference type="Pfam" id="PF12833">
    <property type="entry name" value="HTH_18"/>
    <property type="match status" value="1"/>
</dbReference>
<dbReference type="InterPro" id="IPR037923">
    <property type="entry name" value="HTH-like"/>
</dbReference>
<dbReference type="InterPro" id="IPR018060">
    <property type="entry name" value="HTH_AraC"/>
</dbReference>
<dbReference type="InterPro" id="IPR018062">
    <property type="entry name" value="HTH_AraC-typ_CS"/>
</dbReference>
<evidence type="ECO:0000313" key="5">
    <source>
        <dbReference type="EMBL" id="HJB36487.1"/>
    </source>
</evidence>
<dbReference type="PANTHER" id="PTHR43280">
    <property type="entry name" value="ARAC-FAMILY TRANSCRIPTIONAL REGULATOR"/>
    <property type="match status" value="1"/>
</dbReference>
<dbReference type="InterPro" id="IPR003313">
    <property type="entry name" value="AraC-bd"/>
</dbReference>
<reference evidence="5" key="2">
    <citation type="submission" date="2021-04" db="EMBL/GenBank/DDBJ databases">
        <authorList>
            <person name="Gilroy R."/>
        </authorList>
    </citation>
    <scope>NUCLEOTIDE SEQUENCE</scope>
    <source>
        <strain evidence="5">ChiBcolR8-3208</strain>
    </source>
</reference>
<dbReference type="InterPro" id="IPR009057">
    <property type="entry name" value="Homeodomain-like_sf"/>
</dbReference>
<comment type="caution">
    <text evidence="5">The sequence shown here is derived from an EMBL/GenBank/DDBJ whole genome shotgun (WGS) entry which is preliminary data.</text>
</comment>
<sequence length="263" mass="29894">MSFIEVERSVRPGSWTMQGLHAHPHYEIYYLYQGSRQLLLANALYHMEAPSLAVIPPGAPHKTEGGPFARFNINVSPDYANPFQREVLQARALGAVPLSPEEHSAMFPLLEDLERCSPGSRHSGYVIQALFGYLVVLLSRVEAASHQGLTVERPLPPLVLKVLDYLYSHYQESQSLDSLAAQFFVSKATILYNFKRYLHTSPMDFLLNLRLEKAKEALETTNKSICQIAEECGFRSANYFSLIFKRKEQLSPLHYRKHQRAKG</sequence>
<dbReference type="Proteomes" id="UP000824214">
    <property type="component" value="Unassembled WGS sequence"/>
</dbReference>
<dbReference type="GO" id="GO:0003700">
    <property type="term" value="F:DNA-binding transcription factor activity"/>
    <property type="evidence" value="ECO:0007669"/>
    <property type="project" value="InterPro"/>
</dbReference>
<dbReference type="InterPro" id="IPR014710">
    <property type="entry name" value="RmlC-like_jellyroll"/>
</dbReference>
<dbReference type="EMBL" id="DWXZ01000004">
    <property type="protein sequence ID" value="HJB36487.1"/>
    <property type="molecule type" value="Genomic_DNA"/>
</dbReference>
<evidence type="ECO:0000256" key="2">
    <source>
        <dbReference type="ARBA" id="ARBA00023125"/>
    </source>
</evidence>
<keyword evidence="1" id="KW-0805">Transcription regulation</keyword>